<organism evidence="3 4">
    <name type="scientific">Cuscuta epithymum</name>
    <dbReference type="NCBI Taxonomy" id="186058"/>
    <lineage>
        <taxon>Eukaryota</taxon>
        <taxon>Viridiplantae</taxon>
        <taxon>Streptophyta</taxon>
        <taxon>Embryophyta</taxon>
        <taxon>Tracheophyta</taxon>
        <taxon>Spermatophyta</taxon>
        <taxon>Magnoliopsida</taxon>
        <taxon>eudicotyledons</taxon>
        <taxon>Gunneridae</taxon>
        <taxon>Pentapetalae</taxon>
        <taxon>asterids</taxon>
        <taxon>lamiids</taxon>
        <taxon>Solanales</taxon>
        <taxon>Convolvulaceae</taxon>
        <taxon>Cuscuteae</taxon>
        <taxon>Cuscuta</taxon>
        <taxon>Cuscuta subgen. Cuscuta</taxon>
    </lineage>
</organism>
<dbReference type="EMBL" id="CAMAPF010000249">
    <property type="protein sequence ID" value="CAH9115684.1"/>
    <property type="molecule type" value="Genomic_DNA"/>
</dbReference>
<feature type="region of interest" description="Disordered" evidence="1">
    <location>
        <begin position="231"/>
        <end position="274"/>
    </location>
</feature>
<dbReference type="PANTHER" id="PTHR33356:SF16">
    <property type="entry name" value="G PATCH DOMAIN PROTEIN"/>
    <property type="match status" value="1"/>
</dbReference>
<proteinExistence type="predicted"/>
<comment type="caution">
    <text evidence="3">The sequence shown here is derived from an EMBL/GenBank/DDBJ whole genome shotgun (WGS) entry which is preliminary data.</text>
</comment>
<feature type="compositionally biased region" description="Basic and acidic residues" evidence="1">
    <location>
        <begin position="1"/>
        <end position="13"/>
    </location>
</feature>
<accession>A0AAV0FJ57</accession>
<dbReference type="PANTHER" id="PTHR33356">
    <property type="entry name" value="TIP41-LIKE PROTEIN"/>
    <property type="match status" value="1"/>
</dbReference>
<feature type="compositionally biased region" description="Acidic residues" evidence="1">
    <location>
        <begin position="77"/>
        <end position="86"/>
    </location>
</feature>
<evidence type="ECO:0000313" key="3">
    <source>
        <dbReference type="EMBL" id="CAH9135327.1"/>
    </source>
</evidence>
<dbReference type="EMBL" id="CAMAPF010000987">
    <property type="protein sequence ID" value="CAH9135327.1"/>
    <property type="molecule type" value="Genomic_DNA"/>
</dbReference>
<evidence type="ECO:0000313" key="2">
    <source>
        <dbReference type="EMBL" id="CAH9115684.1"/>
    </source>
</evidence>
<gene>
    <name evidence="2" type="ORF">CEPIT_LOCUS21194</name>
    <name evidence="3" type="ORF">CEPIT_LOCUS34418</name>
</gene>
<feature type="compositionally biased region" description="Basic and acidic residues" evidence="1">
    <location>
        <begin position="105"/>
        <end position="117"/>
    </location>
</feature>
<dbReference type="AlphaFoldDB" id="A0AAV0FJ57"/>
<evidence type="ECO:0000313" key="4">
    <source>
        <dbReference type="Proteomes" id="UP001152523"/>
    </source>
</evidence>
<feature type="compositionally biased region" description="Acidic residues" evidence="1">
    <location>
        <begin position="50"/>
        <end position="62"/>
    </location>
</feature>
<evidence type="ECO:0000256" key="1">
    <source>
        <dbReference type="SAM" id="MobiDB-lite"/>
    </source>
</evidence>
<reference evidence="3" key="1">
    <citation type="submission" date="2022-07" db="EMBL/GenBank/DDBJ databases">
        <authorList>
            <person name="Macas J."/>
            <person name="Novak P."/>
            <person name="Neumann P."/>
        </authorList>
    </citation>
    <scope>NUCLEOTIDE SEQUENCE</scope>
</reference>
<feature type="compositionally biased region" description="Polar residues" evidence="1">
    <location>
        <begin position="28"/>
        <end position="48"/>
    </location>
</feature>
<dbReference type="Proteomes" id="UP001152523">
    <property type="component" value="Unassembled WGS sequence"/>
</dbReference>
<feature type="compositionally biased region" description="Basic residues" evidence="1">
    <location>
        <begin position="118"/>
        <end position="132"/>
    </location>
</feature>
<feature type="compositionally biased region" description="Basic and acidic residues" evidence="1">
    <location>
        <begin position="133"/>
        <end position="147"/>
    </location>
</feature>
<sequence length="274" mass="29968">MDSSDLHDRDPPRRPPPIWVTDSLFGLSDNSSSGLSTPFGSLDSTRTATESDDEDEEDEEEGFLAELTRQIAAYTLQDEEEEEYEDPNILLEDPKNILSTPEISPKVEEVDTTEDKSPRRKQSSSAPRRRRVARTESAHKRVEEGVQKKKGRRRGGGGGGKAQKLKSGSGMQAIFLGGAGYGTGASSGGTGVFLPRGINHPGQTEPKMKSGCSTVLIPTRVLQVLQLHHNNKSQSKSCAAPLTNLPSKHEPLSDVEAQPEMNAEEMQLPQEWTY</sequence>
<keyword evidence="4" id="KW-1185">Reference proteome</keyword>
<name>A0AAV0FJ57_9ASTE</name>
<feature type="region of interest" description="Disordered" evidence="1">
    <location>
        <begin position="1"/>
        <end position="62"/>
    </location>
</feature>
<protein>
    <submittedName>
        <fullName evidence="3">Uncharacterized protein</fullName>
    </submittedName>
</protein>
<feature type="region of interest" description="Disordered" evidence="1">
    <location>
        <begin position="76"/>
        <end position="166"/>
    </location>
</feature>